<dbReference type="OrthoDB" id="447602at2759"/>
<dbReference type="AlphaFoldDB" id="I7J6G9"/>
<gene>
    <name evidence="3" type="ORF">BMR1_02g03120</name>
</gene>
<dbReference type="KEGG" id="bmic:BMR1_02g03120"/>
<dbReference type="GeneID" id="24424406"/>
<evidence type="ECO:0000313" key="4">
    <source>
        <dbReference type="Proteomes" id="UP000002899"/>
    </source>
</evidence>
<dbReference type="Gene3D" id="3.30.110.20">
    <property type="entry name" value="Alba-like domain"/>
    <property type="match status" value="1"/>
</dbReference>
<proteinExistence type="predicted"/>
<dbReference type="OMA" id="YICSVNA"/>
<dbReference type="EMBL" id="FO082872">
    <property type="protein sequence ID" value="CCF73777.1"/>
    <property type="molecule type" value="Genomic_DNA"/>
</dbReference>
<accession>I7J6G9</accession>
<organism evidence="3 4">
    <name type="scientific">Babesia microti (strain RI)</name>
    <dbReference type="NCBI Taxonomy" id="1133968"/>
    <lineage>
        <taxon>Eukaryota</taxon>
        <taxon>Sar</taxon>
        <taxon>Alveolata</taxon>
        <taxon>Apicomplexa</taxon>
        <taxon>Aconoidasida</taxon>
        <taxon>Piroplasmida</taxon>
        <taxon>Babesiidae</taxon>
        <taxon>Babesia</taxon>
    </lineage>
</organism>
<keyword evidence="1" id="KW-0694">RNA-binding</keyword>
<sequence>MHENKTASKQAARRPKQWSSTQSRISVLNEEFPDAKTLLISSKRPKAFLVRTARELLAGGTEVLILSALGDAMPLGVHLQVALESTKAATVIRIETTYNLTSSHKKDPSYTPGLRIFMKKHPEFKGSRISPGYVSFCDSSLVPTPLYDLDSFTNDKFCSLIRSSSFKLTDVPEFTKFFSPSEVNMYFNVFTALFDKAIKAVNEETKAVTTDNLTVKHPNIKLGLCRASPEIGKPDSIHGSCFVVILKENYPLDKINNVAFALTIPPDPSKYSNADDYLEALTKLGDNLMTTLCDYNGYAKREVNKSLPRITICRIPPFESASNLNVTKLDVAKAVLSGLATGYRHGPSPRLNFSYDDDSYKTAWIETTNLPVYESRS</sequence>
<reference evidence="3 4" key="1">
    <citation type="journal article" date="2012" name="Nucleic Acids Res.">
        <title>Sequencing of the smallest Apicomplexan genome from the human pathogen Babesia microti.</title>
        <authorList>
            <person name="Cornillot E."/>
            <person name="Hadj-Kaddour K."/>
            <person name="Dassouli A."/>
            <person name="Noel B."/>
            <person name="Ranwez V."/>
            <person name="Vacherie B."/>
            <person name="Augagneur Y."/>
            <person name="Bres V."/>
            <person name="Duclos A."/>
            <person name="Randazzo S."/>
            <person name="Carcy B."/>
            <person name="Debierre-Grockiego F."/>
            <person name="Delbecq S."/>
            <person name="Moubri-Menage K."/>
            <person name="Shams-Eldin H."/>
            <person name="Usmani-Brown S."/>
            <person name="Bringaud F."/>
            <person name="Wincker P."/>
            <person name="Vivares C.P."/>
            <person name="Schwarz R.T."/>
            <person name="Schetters T.P."/>
            <person name="Krause P.J."/>
            <person name="Gorenflot A."/>
            <person name="Berry V."/>
            <person name="Barbe V."/>
            <person name="Ben Mamoun C."/>
        </authorList>
    </citation>
    <scope>NUCLEOTIDE SEQUENCE [LARGE SCALE GENOMIC DNA]</scope>
    <source>
        <strain evidence="3 4">RI</strain>
    </source>
</reference>
<dbReference type="GO" id="GO:0003723">
    <property type="term" value="F:RNA binding"/>
    <property type="evidence" value="ECO:0007669"/>
    <property type="project" value="UniProtKB-KW"/>
</dbReference>
<dbReference type="Proteomes" id="UP000002899">
    <property type="component" value="Chromosome II"/>
</dbReference>
<reference evidence="3 4" key="3">
    <citation type="journal article" date="2016" name="Sci. Rep.">
        <title>Genome-wide diversity and gene expression profiling of Babesia microti isolates identify polymorphic genes that mediate host-pathogen interactions.</title>
        <authorList>
            <person name="Silva J.C."/>
            <person name="Cornillot E."/>
            <person name="McCracken C."/>
            <person name="Usmani-Brown S."/>
            <person name="Dwivedi A."/>
            <person name="Ifeonu O.O."/>
            <person name="Crabtree J."/>
            <person name="Gotia H.T."/>
            <person name="Virji A.Z."/>
            <person name="Reynes C."/>
            <person name="Colinge J."/>
            <person name="Kumar V."/>
            <person name="Lawres L."/>
            <person name="Pazzi J.E."/>
            <person name="Pablo J.V."/>
            <person name="Hung C."/>
            <person name="Brancato J."/>
            <person name="Kumari P."/>
            <person name="Orvis J."/>
            <person name="Tretina K."/>
            <person name="Chibucos M."/>
            <person name="Ott S."/>
            <person name="Sadzewicz L."/>
            <person name="Sengamalay N."/>
            <person name="Shetty A.C."/>
            <person name="Su Q."/>
            <person name="Tallon L."/>
            <person name="Fraser C.M."/>
            <person name="Frutos R."/>
            <person name="Molina D.M."/>
            <person name="Krause P.J."/>
            <person name="Ben Mamoun C."/>
        </authorList>
    </citation>
    <scope>NUCLEOTIDE SEQUENCE [LARGE SCALE GENOMIC DNA]</scope>
    <source>
        <strain evidence="3 4">RI</strain>
    </source>
</reference>
<evidence type="ECO:0000256" key="1">
    <source>
        <dbReference type="ARBA" id="ARBA00022884"/>
    </source>
</evidence>
<dbReference type="InterPro" id="IPR036882">
    <property type="entry name" value="Alba-like_dom_sf"/>
</dbReference>
<evidence type="ECO:0000256" key="2">
    <source>
        <dbReference type="SAM" id="MobiDB-lite"/>
    </source>
</evidence>
<dbReference type="VEuPathDB" id="PiroplasmaDB:BMR1_02g03120"/>
<feature type="region of interest" description="Disordered" evidence="2">
    <location>
        <begin position="1"/>
        <end position="22"/>
    </location>
</feature>
<reference evidence="3 4" key="2">
    <citation type="journal article" date="2013" name="PLoS ONE">
        <title>Whole genome mapping and re-organization of the nuclear and mitochondrial genomes of Babesia microti isolates.</title>
        <authorList>
            <person name="Cornillot E."/>
            <person name="Dassouli A."/>
            <person name="Garg A."/>
            <person name="Pachikara N."/>
            <person name="Randazzo S."/>
            <person name="Depoix D."/>
            <person name="Carcy B."/>
            <person name="Delbecq S."/>
            <person name="Frutos R."/>
            <person name="Silva J.C."/>
            <person name="Sutton R."/>
            <person name="Krause P.J."/>
            <person name="Mamoun C.B."/>
        </authorList>
    </citation>
    <scope>NUCLEOTIDE SEQUENCE [LARGE SCALE GENOMIC DNA]</scope>
    <source>
        <strain evidence="3 4">RI</strain>
    </source>
</reference>
<name>I7J6G9_BABMR</name>
<keyword evidence="4" id="KW-1185">Reference proteome</keyword>
<dbReference type="RefSeq" id="XP_012648386.1">
    <property type="nucleotide sequence ID" value="XM_012792932.1"/>
</dbReference>
<evidence type="ECO:0000313" key="3">
    <source>
        <dbReference type="EMBL" id="CCF73777.1"/>
    </source>
</evidence>
<protein>
    <submittedName>
        <fullName evidence="3">DNA/RNA-binding protein Alba 4 (ALBA4)</fullName>
    </submittedName>
</protein>